<name>A0A6B8W5D6_9CORY</name>
<dbReference type="GO" id="GO:0003677">
    <property type="term" value="F:DNA binding"/>
    <property type="evidence" value="ECO:0007669"/>
    <property type="project" value="InterPro"/>
</dbReference>
<proteinExistence type="predicted"/>
<feature type="domain" description="HTH cro/C1-type" evidence="2">
    <location>
        <begin position="19"/>
        <end position="49"/>
    </location>
</feature>
<evidence type="ECO:0000259" key="2">
    <source>
        <dbReference type="PROSITE" id="PS50943"/>
    </source>
</evidence>
<gene>
    <name evidence="3" type="ORF">CETAM_09285</name>
</gene>
<accession>A0A6B8W5D6</accession>
<keyword evidence="4" id="KW-1185">Reference proteome</keyword>
<dbReference type="AlphaFoldDB" id="A0A6B8W5D6"/>
<reference evidence="3 4" key="1">
    <citation type="journal article" date="2021" name="Int. J. Syst. Evol. Microbiol.">
        <title>Classification of three corynebacterial strains isolated from a small paddock in North Rhine-Westphalia: proposal of &lt;i&gt;Corynebacterium kalinowskii&lt;/i&gt; sp. nov., &lt;i&gt;Corynebacterium comes&lt;/i&gt; sp. nov. and &lt;i&gt;Corynebacterium occultum&lt;/i&gt; sp. nov.</title>
        <authorList>
            <person name="Schaffert L."/>
            <person name="Ruwe M."/>
            <person name="Milse J."/>
            <person name="Hanuschka K."/>
            <person name="Ortseifen V."/>
            <person name="Droste J."/>
            <person name="Brandt D."/>
            <person name="Schl L."/>
            <person name="Kutter Y."/>
            <person name="Vinke S."/>
            <person name="Vieh P."/>
            <person name="Jacob L."/>
            <person name="L N.C."/>
            <person name="Schulte-Berndt E."/>
            <person name="Hain C."/>
            <person name="Linder M."/>
            <person name="Schmidt P."/>
            <person name="Wollenschl L."/>
            <person name="Luttermann T."/>
            <person name="Thieme E."/>
            <person name="Hassa J."/>
            <person name="Haak M."/>
            <person name="Wittchen M."/>
            <person name="Mentz A."/>
            <person name="Persicke M."/>
            <person name="Busche T."/>
            <person name="R C."/>
        </authorList>
    </citation>
    <scope>NUCLEOTIDE SEQUENCE [LARGE SCALE GENOMIC DNA]</scope>
    <source>
        <strain evidence="3 4">2019</strain>
    </source>
</reference>
<dbReference type="PROSITE" id="PS50943">
    <property type="entry name" value="HTH_CROC1"/>
    <property type="match status" value="1"/>
</dbReference>
<dbReference type="KEGG" id="ccoe:CETAM_09285"/>
<evidence type="ECO:0000256" key="1">
    <source>
        <dbReference type="SAM" id="MobiDB-lite"/>
    </source>
</evidence>
<dbReference type="EMBL" id="CP046453">
    <property type="protein sequence ID" value="QGU05110.1"/>
    <property type="molecule type" value="Genomic_DNA"/>
</dbReference>
<organism evidence="3 4">
    <name type="scientific">Corynebacterium comes</name>
    <dbReference type="NCBI Taxonomy" id="2675218"/>
    <lineage>
        <taxon>Bacteria</taxon>
        <taxon>Bacillati</taxon>
        <taxon>Actinomycetota</taxon>
        <taxon>Actinomycetes</taxon>
        <taxon>Mycobacteriales</taxon>
        <taxon>Corynebacteriaceae</taxon>
        <taxon>Corynebacterium</taxon>
    </lineage>
</organism>
<dbReference type="InterPro" id="IPR001387">
    <property type="entry name" value="Cro/C1-type_HTH"/>
</dbReference>
<protein>
    <recommendedName>
        <fullName evidence="2">HTH cro/C1-type domain-containing protein</fullName>
    </recommendedName>
</protein>
<dbReference type="InterPro" id="IPR010982">
    <property type="entry name" value="Lambda_DNA-bd_dom_sf"/>
</dbReference>
<sequence length="158" mass="16659">MASVADRARALGATWSSGTIGGIEAGRAKVTVETLVLLAATLETTVPELLATEGDVAITDELILRPGSLPRLLAGGHVEPTRALNVPPPVAQPTSTEKRVAATLGIDPETLQELAQQLWSRSYEAERDGRAGEGATRQAKAAATRELQAEIREELDRG</sequence>
<evidence type="ECO:0000313" key="3">
    <source>
        <dbReference type="EMBL" id="QGU05110.1"/>
    </source>
</evidence>
<evidence type="ECO:0000313" key="4">
    <source>
        <dbReference type="Proteomes" id="UP000425178"/>
    </source>
</evidence>
<feature type="region of interest" description="Disordered" evidence="1">
    <location>
        <begin position="123"/>
        <end position="146"/>
    </location>
</feature>
<dbReference type="Gene3D" id="1.10.260.40">
    <property type="entry name" value="lambda repressor-like DNA-binding domains"/>
    <property type="match status" value="1"/>
</dbReference>
<dbReference type="Proteomes" id="UP000425178">
    <property type="component" value="Chromosome"/>
</dbReference>